<dbReference type="EMBL" id="FZON01000075">
    <property type="protein sequence ID" value="SNT23405.1"/>
    <property type="molecule type" value="Genomic_DNA"/>
</dbReference>
<proteinExistence type="predicted"/>
<accession>A0A239KZC2</accession>
<name>A0A239KZC2_9RHOB</name>
<protein>
    <submittedName>
        <fullName evidence="1">Uncharacterized protein</fullName>
    </submittedName>
</protein>
<sequence length="80" mass="8677">MLQGVRPAHKVVSRALEFYLTLGVNGKRSDELVTIFSARLTEDEKAGIAYAALLSMEDQNAAYQIGSIALFGVYRGEVVG</sequence>
<evidence type="ECO:0000313" key="2">
    <source>
        <dbReference type="Proteomes" id="UP000198440"/>
    </source>
</evidence>
<gene>
    <name evidence="1" type="ORF">SAMN04488078_107517</name>
</gene>
<dbReference type="Proteomes" id="UP000198440">
    <property type="component" value="Unassembled WGS sequence"/>
</dbReference>
<dbReference type="AlphaFoldDB" id="A0A239KZC2"/>
<evidence type="ECO:0000313" key="1">
    <source>
        <dbReference type="EMBL" id="SNT23405.1"/>
    </source>
</evidence>
<dbReference type="OrthoDB" id="7874140at2"/>
<reference evidence="1 2" key="1">
    <citation type="submission" date="2017-06" db="EMBL/GenBank/DDBJ databases">
        <authorList>
            <person name="Kim H.J."/>
            <person name="Triplett B.A."/>
        </authorList>
    </citation>
    <scope>NUCLEOTIDE SEQUENCE [LARGE SCALE GENOMIC DNA]</scope>
    <source>
        <strain evidence="1 2">DSM 11445</strain>
    </source>
</reference>
<organism evidence="1 2">
    <name type="scientific">Antarctobacter heliothermus</name>
    <dbReference type="NCBI Taxonomy" id="74033"/>
    <lineage>
        <taxon>Bacteria</taxon>
        <taxon>Pseudomonadati</taxon>
        <taxon>Pseudomonadota</taxon>
        <taxon>Alphaproteobacteria</taxon>
        <taxon>Rhodobacterales</taxon>
        <taxon>Roseobacteraceae</taxon>
        <taxon>Antarctobacter</taxon>
    </lineage>
</organism>
<dbReference type="RefSeq" id="WP_089280150.1">
    <property type="nucleotide sequence ID" value="NZ_FZON01000075.1"/>
</dbReference>